<keyword evidence="3" id="KW-1185">Reference proteome</keyword>
<sequence length="90" mass="9607">MKVAEGEEHRVVSRRADHIRDATADLAGADPCDRSFSGRPAGDWTGGDRPRVGAGGGDPRPGGEDQLKLTSLQKKNAWSMCEACQIVKTT</sequence>
<dbReference type="EMBL" id="BAAABM010000009">
    <property type="protein sequence ID" value="GAA0326670.1"/>
    <property type="molecule type" value="Genomic_DNA"/>
</dbReference>
<evidence type="ECO:0000256" key="1">
    <source>
        <dbReference type="SAM" id="MobiDB-lite"/>
    </source>
</evidence>
<organism evidence="2 3">
    <name type="scientific">Actinoallomurus spadix</name>
    <dbReference type="NCBI Taxonomy" id="79912"/>
    <lineage>
        <taxon>Bacteria</taxon>
        <taxon>Bacillati</taxon>
        <taxon>Actinomycetota</taxon>
        <taxon>Actinomycetes</taxon>
        <taxon>Streptosporangiales</taxon>
        <taxon>Thermomonosporaceae</taxon>
        <taxon>Actinoallomurus</taxon>
    </lineage>
</organism>
<comment type="caution">
    <text evidence="2">The sequence shown here is derived from an EMBL/GenBank/DDBJ whole genome shotgun (WGS) entry which is preliminary data.</text>
</comment>
<evidence type="ECO:0000313" key="3">
    <source>
        <dbReference type="Proteomes" id="UP001501822"/>
    </source>
</evidence>
<reference evidence="3" key="1">
    <citation type="journal article" date="2019" name="Int. J. Syst. Evol. Microbiol.">
        <title>The Global Catalogue of Microorganisms (GCM) 10K type strain sequencing project: providing services to taxonomists for standard genome sequencing and annotation.</title>
        <authorList>
            <consortium name="The Broad Institute Genomics Platform"/>
            <consortium name="The Broad Institute Genome Sequencing Center for Infectious Disease"/>
            <person name="Wu L."/>
            <person name="Ma J."/>
        </authorList>
    </citation>
    <scope>NUCLEOTIDE SEQUENCE [LARGE SCALE GENOMIC DNA]</scope>
    <source>
        <strain evidence="3">JCM 3146</strain>
    </source>
</reference>
<protein>
    <submittedName>
        <fullName evidence="2">Uncharacterized protein</fullName>
    </submittedName>
</protein>
<dbReference type="Proteomes" id="UP001501822">
    <property type="component" value="Unassembled WGS sequence"/>
</dbReference>
<evidence type="ECO:0000313" key="2">
    <source>
        <dbReference type="EMBL" id="GAA0326670.1"/>
    </source>
</evidence>
<name>A0ABP3FUU4_9ACTN</name>
<feature type="region of interest" description="Disordered" evidence="1">
    <location>
        <begin position="22"/>
        <end position="66"/>
    </location>
</feature>
<gene>
    <name evidence="2" type="ORF">GCM10010151_15810</name>
</gene>
<proteinExistence type="predicted"/>
<accession>A0ABP3FUU4</accession>